<accession>A0A1Z4JFM7</accession>
<protein>
    <submittedName>
        <fullName evidence="1">Uncharacterized protein</fullName>
    </submittedName>
</protein>
<dbReference type="AlphaFoldDB" id="A0A1Z4JFM7"/>
<proteinExistence type="predicted"/>
<keyword evidence="2" id="KW-1185">Reference proteome</keyword>
<dbReference type="Proteomes" id="UP000217895">
    <property type="component" value="Chromosome"/>
</dbReference>
<evidence type="ECO:0000313" key="2">
    <source>
        <dbReference type="Proteomes" id="UP000217895"/>
    </source>
</evidence>
<reference evidence="1 2" key="1">
    <citation type="submission" date="2017-06" db="EMBL/GenBank/DDBJ databases">
        <title>Genome sequencing of cyanobaciteial culture collection at National Institute for Environmental Studies (NIES).</title>
        <authorList>
            <person name="Hirose Y."/>
            <person name="Shimura Y."/>
            <person name="Fujisawa T."/>
            <person name="Nakamura Y."/>
            <person name="Kawachi M."/>
        </authorList>
    </citation>
    <scope>NUCLEOTIDE SEQUENCE [LARGE SCALE GENOMIC DNA]</scope>
    <source>
        <strain evidence="1 2">NIES-2135</strain>
    </source>
</reference>
<name>A0A1Z4JFM7_LEPBY</name>
<organism evidence="1 2">
    <name type="scientific">Leptolyngbya boryana NIES-2135</name>
    <dbReference type="NCBI Taxonomy" id="1973484"/>
    <lineage>
        <taxon>Bacteria</taxon>
        <taxon>Bacillati</taxon>
        <taxon>Cyanobacteriota</taxon>
        <taxon>Cyanophyceae</taxon>
        <taxon>Leptolyngbyales</taxon>
        <taxon>Leptolyngbyaceae</taxon>
        <taxon>Leptolyngbya group</taxon>
        <taxon>Leptolyngbya</taxon>
    </lineage>
</organism>
<evidence type="ECO:0000313" key="1">
    <source>
        <dbReference type="EMBL" id="BAY55307.1"/>
    </source>
</evidence>
<dbReference type="EMBL" id="AP018203">
    <property type="protein sequence ID" value="BAY55307.1"/>
    <property type="molecule type" value="Genomic_DNA"/>
</dbReference>
<sequence length="199" mass="23211">MGEKRSLLGCYNDEIVRSNPEKRDRAKSIPKSWSEAAKRFSWKERAEAWDKWGAIELESSVIEARSNHWQKRIALEDKWLSKEAALRDRAYQWVEDYLYGRVQESRVTKKEKFSDEKGHSSEESTVEIPQAPPQWVLERFVGRRNYEKHLNALYGLAQQLLQLEGTSEDLQRVKALTQATLESLLLSEGAEELRAFLNK</sequence>
<gene>
    <name evidence="1" type="ORF">NIES2135_21300</name>
</gene>